<dbReference type="Pfam" id="PF11228">
    <property type="entry name" value="DUF3027"/>
    <property type="match status" value="1"/>
</dbReference>
<dbReference type="Proteomes" id="UP001597277">
    <property type="component" value="Unassembled WGS sequence"/>
</dbReference>
<accession>A0ABW4L2M7</accession>
<dbReference type="InterPro" id="IPR021391">
    <property type="entry name" value="DUF3027"/>
</dbReference>
<feature type="compositionally biased region" description="Acidic residues" evidence="1">
    <location>
        <begin position="345"/>
        <end position="355"/>
    </location>
</feature>
<feature type="compositionally biased region" description="Basic residues" evidence="1">
    <location>
        <begin position="314"/>
        <end position="327"/>
    </location>
</feature>
<dbReference type="EMBL" id="JBHUEE010000002">
    <property type="protein sequence ID" value="MFD1717439.1"/>
    <property type="molecule type" value="Genomic_DNA"/>
</dbReference>
<comment type="caution">
    <text evidence="2">The sequence shown here is derived from an EMBL/GenBank/DDBJ whole genome shotgun (WGS) entry which is preliminary data.</text>
</comment>
<sequence>MPAALTKSRVTTAPGKETVLAGAVDLARSAAERMARPGELGEHLGVVVEAERLLTHVFQAHVPGYRGWCWAVTLARPPRARTATICEVALLPGDDAILAPEWVPWAERLSPEDVGPGDVLPYVEEDPRLEQGFEATGEEDLDELAIFELGLGRRRVLNADGRRQAMTRWYEGDHGPNAPAAKAAKAPCSTCGFFLKLAGSPRRMFGVCANEWSPDDGRVVSVDHGCGAHSETRGPEPARLWKPADPVIDERDLEVIATEPLRPVRSESTGDGADDGTNDDAAGNSGDAAAETKNDDETAAQAPPAGGRKSTAAGRKKAGAGGRRKSGAKAEKDAAPSAEKAAGPDQDDSGDAGRA</sequence>
<evidence type="ECO:0000256" key="1">
    <source>
        <dbReference type="SAM" id="MobiDB-lite"/>
    </source>
</evidence>
<feature type="compositionally biased region" description="Low complexity" evidence="1">
    <location>
        <begin position="279"/>
        <end position="289"/>
    </location>
</feature>
<reference evidence="3" key="1">
    <citation type="journal article" date="2019" name="Int. J. Syst. Evol. Microbiol.">
        <title>The Global Catalogue of Microorganisms (GCM) 10K type strain sequencing project: providing services to taxonomists for standard genome sequencing and annotation.</title>
        <authorList>
            <consortium name="The Broad Institute Genomics Platform"/>
            <consortium name="The Broad Institute Genome Sequencing Center for Infectious Disease"/>
            <person name="Wu L."/>
            <person name="Ma J."/>
        </authorList>
    </citation>
    <scope>NUCLEOTIDE SEQUENCE [LARGE SCALE GENOMIC DNA]</scope>
    <source>
        <strain evidence="3">JCM 17130</strain>
    </source>
</reference>
<keyword evidence="3" id="KW-1185">Reference proteome</keyword>
<proteinExistence type="predicted"/>
<gene>
    <name evidence="2" type="ORF">ACFSE6_06310</name>
</gene>
<feature type="region of interest" description="Disordered" evidence="1">
    <location>
        <begin position="251"/>
        <end position="355"/>
    </location>
</feature>
<organism evidence="2 3">
    <name type="scientific">Georgenia deserti</name>
    <dbReference type="NCBI Taxonomy" id="2093781"/>
    <lineage>
        <taxon>Bacteria</taxon>
        <taxon>Bacillati</taxon>
        <taxon>Actinomycetota</taxon>
        <taxon>Actinomycetes</taxon>
        <taxon>Micrococcales</taxon>
        <taxon>Bogoriellaceae</taxon>
        <taxon>Georgenia</taxon>
    </lineage>
</organism>
<evidence type="ECO:0000313" key="3">
    <source>
        <dbReference type="Proteomes" id="UP001597277"/>
    </source>
</evidence>
<protein>
    <submittedName>
        <fullName evidence="2">DUF3027 domain-containing protein</fullName>
    </submittedName>
</protein>
<dbReference type="RefSeq" id="WP_388003670.1">
    <property type="nucleotide sequence ID" value="NZ_JBHUEE010000002.1"/>
</dbReference>
<evidence type="ECO:0000313" key="2">
    <source>
        <dbReference type="EMBL" id="MFD1717439.1"/>
    </source>
</evidence>
<name>A0ABW4L2M7_9MICO</name>